<keyword evidence="4" id="KW-1185">Reference proteome</keyword>
<dbReference type="EMBL" id="JACHMJ010000001">
    <property type="protein sequence ID" value="MBB5845131.1"/>
    <property type="molecule type" value="Genomic_DNA"/>
</dbReference>
<evidence type="ECO:0000313" key="4">
    <source>
        <dbReference type="Proteomes" id="UP000536685"/>
    </source>
</evidence>
<organism evidence="3 4">
    <name type="scientific">Conyzicola lurida</name>
    <dbReference type="NCBI Taxonomy" id="1172621"/>
    <lineage>
        <taxon>Bacteria</taxon>
        <taxon>Bacillati</taxon>
        <taxon>Actinomycetota</taxon>
        <taxon>Actinomycetes</taxon>
        <taxon>Micrococcales</taxon>
        <taxon>Microbacteriaceae</taxon>
        <taxon>Conyzicola</taxon>
    </lineage>
</organism>
<feature type="domain" description="WsaF N-terminal" evidence="1">
    <location>
        <begin position="133"/>
        <end position="196"/>
    </location>
</feature>
<keyword evidence="3" id="KW-0808">Transferase</keyword>
<comment type="caution">
    <text evidence="3">The sequence shown here is derived from an EMBL/GenBank/DDBJ whole genome shotgun (WGS) entry which is preliminary data.</text>
</comment>
<gene>
    <name evidence="3" type="ORF">HD599_003454</name>
</gene>
<dbReference type="SUPFAM" id="SSF53756">
    <property type="entry name" value="UDP-Glycosyltransferase/glycogen phosphorylase"/>
    <property type="match status" value="1"/>
</dbReference>
<dbReference type="RefSeq" id="WP_343062147.1">
    <property type="nucleotide sequence ID" value="NZ_JACHMJ010000001.1"/>
</dbReference>
<dbReference type="GO" id="GO:0030247">
    <property type="term" value="F:polysaccharide binding"/>
    <property type="evidence" value="ECO:0007669"/>
    <property type="project" value="InterPro"/>
</dbReference>
<evidence type="ECO:0000259" key="1">
    <source>
        <dbReference type="Pfam" id="PF21374"/>
    </source>
</evidence>
<dbReference type="Gene3D" id="3.40.50.2000">
    <property type="entry name" value="Glycogen Phosphorylase B"/>
    <property type="match status" value="1"/>
</dbReference>
<dbReference type="InterPro" id="IPR055050">
    <property type="entry name" value="WsaF_C"/>
</dbReference>
<dbReference type="Proteomes" id="UP000536685">
    <property type="component" value="Unassembled WGS sequence"/>
</dbReference>
<dbReference type="InterPro" id="IPR048510">
    <property type="entry name" value="WsaF_N"/>
</dbReference>
<evidence type="ECO:0000259" key="2">
    <source>
        <dbReference type="Pfam" id="PF22772"/>
    </source>
</evidence>
<dbReference type="Pfam" id="PF21374">
    <property type="entry name" value="WsaF_N"/>
    <property type="match status" value="1"/>
</dbReference>
<dbReference type="AlphaFoldDB" id="A0A841ATL1"/>
<dbReference type="GO" id="GO:0016740">
    <property type="term" value="F:transferase activity"/>
    <property type="evidence" value="ECO:0007669"/>
    <property type="project" value="UniProtKB-KW"/>
</dbReference>
<dbReference type="Gene3D" id="3.40.50.11090">
    <property type="match status" value="1"/>
</dbReference>
<evidence type="ECO:0000313" key="3">
    <source>
        <dbReference type="EMBL" id="MBB5845131.1"/>
    </source>
</evidence>
<sequence length="406" mass="44332">MSGLIDGLRTRGVRDTAQRVVARLHRRLDVAELDFPLLPGDVADSLRLGPPPARMPVAGPVRVGWICTPPSPGSGGHTTLFRMVAELERQGHECVLFLYDRHGGDLARHERVVRENWPKLRARVVDAAADAHSFNTVDALVATGWQTAHVLARRAGSSTARRLYFVQDFEPFFYPRGSLYALAEDSYRFGFRTISLGRMVYEHLRIDIGIDTDLVGFGCDTDVYRLTNRGPRSGVVFYEKPGNDRRGYTLARLALEEFHAQHPTVPIHLYGDGGPAWPFPVVRHGRLSPVALSELYNQVITGIAMSFTNISLVAEEMLAAGVIPVVNDTPSARADLSHPDVAWAAPTPGGIADALGRAVTAADVPDRAHTASLLVRQGWRDTASRVADIVLDEVRATPTAATEVAS</sequence>
<reference evidence="3 4" key="1">
    <citation type="submission" date="2020-08" db="EMBL/GenBank/DDBJ databases">
        <title>Sequencing the genomes of 1000 actinobacteria strains.</title>
        <authorList>
            <person name="Klenk H.-P."/>
        </authorList>
    </citation>
    <scope>NUCLEOTIDE SEQUENCE [LARGE SCALE GENOMIC DNA]</scope>
    <source>
        <strain evidence="3 4">DSM 105784</strain>
    </source>
</reference>
<proteinExistence type="predicted"/>
<name>A0A841ATL1_9MICO</name>
<protein>
    <submittedName>
        <fullName evidence="3">Glycosyltransferase involved in cell wall biosynthesis</fullName>
    </submittedName>
</protein>
<accession>A0A841ATL1</accession>
<dbReference type="Pfam" id="PF22772">
    <property type="entry name" value="WsaF_C"/>
    <property type="match status" value="1"/>
</dbReference>
<feature type="domain" description="WsaF C-terminal" evidence="2">
    <location>
        <begin position="235"/>
        <end position="355"/>
    </location>
</feature>